<evidence type="ECO:0000313" key="2">
    <source>
        <dbReference type="EMBL" id="CAP40852.1"/>
    </source>
</evidence>
<dbReference type="eggNOG" id="ENOG50318Q8">
    <property type="taxonomic scope" value="Bacteria"/>
</dbReference>
<organism evidence="2 3">
    <name type="scientific">Bordetella petrii (strain ATCC BAA-461 / DSM 12804 / CCUG 43448 / CIP 107267 / Se-1111R)</name>
    <dbReference type="NCBI Taxonomy" id="340100"/>
    <lineage>
        <taxon>Bacteria</taxon>
        <taxon>Pseudomonadati</taxon>
        <taxon>Pseudomonadota</taxon>
        <taxon>Betaproteobacteria</taxon>
        <taxon>Burkholderiales</taxon>
        <taxon>Alcaligenaceae</taxon>
        <taxon>Bordetella</taxon>
    </lineage>
</organism>
<dbReference type="Proteomes" id="UP000001225">
    <property type="component" value="Chromosome"/>
</dbReference>
<dbReference type="AlphaFoldDB" id="A9I1E2"/>
<keyword evidence="3" id="KW-1185">Reference proteome</keyword>
<gene>
    <name evidence="2" type="ordered locus">Bpet0520</name>
</gene>
<feature type="transmembrane region" description="Helical" evidence="1">
    <location>
        <begin position="6"/>
        <end position="25"/>
    </location>
</feature>
<evidence type="ECO:0000256" key="1">
    <source>
        <dbReference type="SAM" id="Phobius"/>
    </source>
</evidence>
<name>A9I1E2_BORPD</name>
<reference evidence="2 3" key="1">
    <citation type="journal article" date="2008" name="BMC Genomics">
        <title>The missing link: Bordetella petrii is endowed with both the metabolic versatility of environmental bacteria and virulence traits of pathogenic Bordetellae.</title>
        <authorList>
            <person name="Gross R."/>
            <person name="Guzman C.A."/>
            <person name="Sebaihia M."/>
            <person name="Martins Dos Santos V.A."/>
            <person name="Pieper D.H."/>
            <person name="Koebnik R."/>
            <person name="Lechner M."/>
            <person name="Bartels D."/>
            <person name="Buhrmester J."/>
            <person name="Choudhuri J.V."/>
            <person name="Ebensen T."/>
            <person name="Gaigalat L."/>
            <person name="Herrmann S."/>
            <person name="Khachane A.N."/>
            <person name="Larisch C."/>
            <person name="Link S."/>
            <person name="Linke B."/>
            <person name="Meyer F."/>
            <person name="Mormann S."/>
            <person name="Nakunst D."/>
            <person name="Rueckert C."/>
            <person name="Schneiker-Bekel S."/>
            <person name="Schulze K."/>
            <person name="Vorhoelter F.J."/>
            <person name="Yevsa T."/>
            <person name="Engle J.T."/>
            <person name="Goldman W.E."/>
            <person name="Puehler A."/>
            <person name="Goebel U.B."/>
            <person name="Goesmann A."/>
            <person name="Bloecker H."/>
            <person name="Kaiser O."/>
            <person name="Martinez-Arias R."/>
        </authorList>
    </citation>
    <scope>NUCLEOTIDE SEQUENCE [LARGE SCALE GENOMIC DNA]</scope>
    <source>
        <strain evidence="3">ATCC BAA-461 / DSM 12804 / CCUG 43448 / CIP 107267 / Se-1111R</strain>
    </source>
</reference>
<proteinExistence type="predicted"/>
<keyword evidence="1" id="KW-0812">Transmembrane</keyword>
<keyword evidence="1" id="KW-1133">Transmembrane helix</keyword>
<keyword evidence="1" id="KW-0472">Membrane</keyword>
<evidence type="ECO:0000313" key="3">
    <source>
        <dbReference type="Proteomes" id="UP000001225"/>
    </source>
</evidence>
<accession>A9I1E2</accession>
<protein>
    <submittedName>
        <fullName evidence="2">Exported protein</fullName>
    </submittedName>
</protein>
<dbReference type="EMBL" id="AM902716">
    <property type="protein sequence ID" value="CAP40852.1"/>
    <property type="molecule type" value="Genomic_DNA"/>
</dbReference>
<dbReference type="KEGG" id="bpt:Bpet0520"/>
<sequence>MSNMAWWAAGTIATAVFIGFVAMVVRENARLFDQERELAAQLAAAGQPAVATVLALSRQPGGRPFALPVKLSLRFADFEGREQQADLRLHIDRELLAGFMPGQTVHVRYDRSQPARVAVDRLLTPTEIPAAWRGK</sequence>
<dbReference type="STRING" id="94624.Bpet0520"/>